<proteinExistence type="predicted"/>
<accession>A0A195B580</accession>
<gene>
    <name evidence="1" type="ORF">ALC53_09954</name>
</gene>
<reference evidence="1 2" key="1">
    <citation type="submission" date="2015-09" db="EMBL/GenBank/DDBJ databases">
        <title>Atta colombica WGS genome.</title>
        <authorList>
            <person name="Nygaard S."/>
            <person name="Hu H."/>
            <person name="Boomsma J."/>
            <person name="Zhang G."/>
        </authorList>
    </citation>
    <scope>NUCLEOTIDE SEQUENCE [LARGE SCALE GENOMIC DNA]</scope>
    <source>
        <strain evidence="1">Treedump-2</strain>
        <tissue evidence="1">Whole body</tissue>
    </source>
</reference>
<protein>
    <submittedName>
        <fullName evidence="1">Uncharacterized protein</fullName>
    </submittedName>
</protein>
<dbReference type="Proteomes" id="UP000078540">
    <property type="component" value="Unassembled WGS sequence"/>
</dbReference>
<evidence type="ECO:0000313" key="1">
    <source>
        <dbReference type="EMBL" id="KYM79646.1"/>
    </source>
</evidence>
<name>A0A195B580_9HYME</name>
<dbReference type="EMBL" id="KQ976595">
    <property type="protein sequence ID" value="KYM79646.1"/>
    <property type="molecule type" value="Genomic_DNA"/>
</dbReference>
<dbReference type="AlphaFoldDB" id="A0A195B580"/>
<keyword evidence="2" id="KW-1185">Reference proteome</keyword>
<sequence>MTRMESNEIEVLKSGTSVRSDKNAVIDYDEDRVRSELIARGIECLPVLCIVCVGNIKETCK</sequence>
<evidence type="ECO:0000313" key="2">
    <source>
        <dbReference type="Proteomes" id="UP000078540"/>
    </source>
</evidence>
<organism evidence="1 2">
    <name type="scientific">Atta colombica</name>
    <dbReference type="NCBI Taxonomy" id="520822"/>
    <lineage>
        <taxon>Eukaryota</taxon>
        <taxon>Metazoa</taxon>
        <taxon>Ecdysozoa</taxon>
        <taxon>Arthropoda</taxon>
        <taxon>Hexapoda</taxon>
        <taxon>Insecta</taxon>
        <taxon>Pterygota</taxon>
        <taxon>Neoptera</taxon>
        <taxon>Endopterygota</taxon>
        <taxon>Hymenoptera</taxon>
        <taxon>Apocrita</taxon>
        <taxon>Aculeata</taxon>
        <taxon>Formicoidea</taxon>
        <taxon>Formicidae</taxon>
        <taxon>Myrmicinae</taxon>
        <taxon>Atta</taxon>
    </lineage>
</organism>